<dbReference type="InterPro" id="IPR043129">
    <property type="entry name" value="ATPase_NBD"/>
</dbReference>
<proteinExistence type="predicted"/>
<comment type="caution">
    <text evidence="2">The sequence shown here is derived from an EMBL/GenBank/DDBJ whole genome shotgun (WGS) entry which is preliminary data.</text>
</comment>
<dbReference type="InterPro" id="IPR003695">
    <property type="entry name" value="Ppx_GppA_N"/>
</dbReference>
<dbReference type="RefSeq" id="WP_294894054.1">
    <property type="nucleotide sequence ID" value="NZ_DLUI01000001.1"/>
</dbReference>
<gene>
    <name evidence="2" type="ORF">CFH83_00025</name>
</gene>
<evidence type="ECO:0000313" key="2">
    <source>
        <dbReference type="EMBL" id="DAB39572.1"/>
    </source>
</evidence>
<evidence type="ECO:0000313" key="3">
    <source>
        <dbReference type="Proteomes" id="UP000228859"/>
    </source>
</evidence>
<name>A0A2D3WE53_9BACT</name>
<evidence type="ECO:0000259" key="1">
    <source>
        <dbReference type="Pfam" id="PF02541"/>
    </source>
</evidence>
<sequence>MVAIDLGSNTIRFIEFDGEKWGKSFEKIVRTAEGLQETRLIGNKALARIIDAIGEAKENLDFTQPIQAYTTAAMRLADNSVEVLETLAASTGIHFEIIDGEKEAILTLNAVLYRLSLLGLEPSSFVLADIGGGSTELTHYTHNSVETVSLNFGILTLSEAGENTLVEKIQRFKNVVQKSVPNQSATLVLTAGTPTTIAAYLCGMDYTTYEAEKINGYRLYLADCYRVYDELLNMGESERTRYVGVGRENLIIAGILMVTAIYEAMGCEEAIIIDDGLREGIALEYYNLH</sequence>
<dbReference type="PANTHER" id="PTHR30005">
    <property type="entry name" value="EXOPOLYPHOSPHATASE"/>
    <property type="match status" value="1"/>
</dbReference>
<organism evidence="2 3">
    <name type="scientific">Sulfuricurvum kujiense</name>
    <dbReference type="NCBI Taxonomy" id="148813"/>
    <lineage>
        <taxon>Bacteria</taxon>
        <taxon>Pseudomonadati</taxon>
        <taxon>Campylobacterota</taxon>
        <taxon>Epsilonproteobacteria</taxon>
        <taxon>Campylobacterales</taxon>
        <taxon>Sulfurimonadaceae</taxon>
        <taxon>Sulfuricurvum</taxon>
    </lineage>
</organism>
<dbReference type="PANTHER" id="PTHR30005:SF0">
    <property type="entry name" value="RETROGRADE REGULATION PROTEIN 2"/>
    <property type="match status" value="1"/>
</dbReference>
<dbReference type="SUPFAM" id="SSF53067">
    <property type="entry name" value="Actin-like ATPase domain"/>
    <property type="match status" value="2"/>
</dbReference>
<dbReference type="Pfam" id="PF02541">
    <property type="entry name" value="Ppx-GppA"/>
    <property type="match status" value="1"/>
</dbReference>
<dbReference type="Gene3D" id="3.30.420.40">
    <property type="match status" value="1"/>
</dbReference>
<dbReference type="EMBL" id="DLUI01000001">
    <property type="protein sequence ID" value="DAB39572.1"/>
    <property type="molecule type" value="Genomic_DNA"/>
</dbReference>
<dbReference type="InterPro" id="IPR050273">
    <property type="entry name" value="GppA/Ppx_hydrolase"/>
</dbReference>
<dbReference type="AlphaFoldDB" id="A0A2D3WE53"/>
<accession>A0A2D3WE53</accession>
<dbReference type="GO" id="GO:0016462">
    <property type="term" value="F:pyrophosphatase activity"/>
    <property type="evidence" value="ECO:0007669"/>
    <property type="project" value="TreeGrafter"/>
</dbReference>
<protein>
    <submittedName>
        <fullName evidence="2">Phosphatase</fullName>
    </submittedName>
</protein>
<feature type="domain" description="Ppx/GppA phosphatase N-terminal" evidence="1">
    <location>
        <begin position="27"/>
        <end position="284"/>
    </location>
</feature>
<dbReference type="Proteomes" id="UP000228859">
    <property type="component" value="Unassembled WGS sequence"/>
</dbReference>
<dbReference type="CDD" id="cd24054">
    <property type="entry name" value="ASKHA_NBD_AaPPX-GppA_MtPPX2-like"/>
    <property type="match status" value="1"/>
</dbReference>
<reference evidence="2 3" key="1">
    <citation type="journal article" date="2017" name="Front. Microbiol.">
        <title>Comparative Genomic Analysis of the Class Epsilonproteobacteria and Proposed Reclassification to Epsilonbacteraeota (phyl. nov.).</title>
        <authorList>
            <person name="Waite D.W."/>
            <person name="Vanwonterghem I."/>
            <person name="Rinke C."/>
            <person name="Parks D.H."/>
            <person name="Zhang Y."/>
            <person name="Takai K."/>
            <person name="Sievert S.M."/>
            <person name="Simon J."/>
            <person name="Campbell B.J."/>
            <person name="Hanson T.E."/>
            <person name="Woyke T."/>
            <person name="Klotz M.G."/>
            <person name="Hugenholtz P."/>
        </authorList>
    </citation>
    <scope>NUCLEOTIDE SEQUENCE [LARGE SCALE GENOMIC DNA]</scope>
    <source>
        <strain evidence="2">UBA12443</strain>
    </source>
</reference>
<dbReference type="Gene3D" id="3.30.420.150">
    <property type="entry name" value="Exopolyphosphatase. Domain 2"/>
    <property type="match status" value="1"/>
</dbReference>